<dbReference type="AlphaFoldDB" id="A0A2P5CTE4"/>
<dbReference type="GO" id="GO:0008270">
    <property type="term" value="F:zinc ion binding"/>
    <property type="evidence" value="ECO:0007669"/>
    <property type="project" value="UniProtKB-KW"/>
</dbReference>
<dbReference type="Gene3D" id="4.10.1000.10">
    <property type="entry name" value="Zinc finger, CCCH-type"/>
    <property type="match status" value="1"/>
</dbReference>
<dbReference type="GO" id="GO:0005829">
    <property type="term" value="C:cytosol"/>
    <property type="evidence" value="ECO:0007669"/>
    <property type="project" value="TreeGrafter"/>
</dbReference>
<protein>
    <submittedName>
        <fullName evidence="7">Zinc finger, CCCH-type domain containing protein</fullName>
    </submittedName>
</protein>
<dbReference type="FunCoup" id="A0A2P5CTE4">
    <property type="interactions" value="3617"/>
</dbReference>
<evidence type="ECO:0000259" key="6">
    <source>
        <dbReference type="PROSITE" id="PS50103"/>
    </source>
</evidence>
<dbReference type="OrthoDB" id="278280at2759"/>
<evidence type="ECO:0000256" key="1">
    <source>
        <dbReference type="ARBA" id="ARBA00022723"/>
    </source>
</evidence>
<evidence type="ECO:0000256" key="2">
    <source>
        <dbReference type="ARBA" id="ARBA00022771"/>
    </source>
</evidence>
<dbReference type="EMBL" id="JXTC01000329">
    <property type="protein sequence ID" value="PON64314.1"/>
    <property type="molecule type" value="Genomic_DNA"/>
</dbReference>
<feature type="zinc finger region" description="C3H1-type" evidence="4">
    <location>
        <begin position="88"/>
        <end position="115"/>
    </location>
</feature>
<dbReference type="PROSITE" id="PS50103">
    <property type="entry name" value="ZF_C3H1"/>
    <property type="match status" value="2"/>
</dbReference>
<keyword evidence="1 4" id="KW-0479">Metal-binding</keyword>
<accession>A0A2P5CTE4</accession>
<evidence type="ECO:0000256" key="5">
    <source>
        <dbReference type="SAM" id="MobiDB-lite"/>
    </source>
</evidence>
<dbReference type="GO" id="GO:0003729">
    <property type="term" value="F:mRNA binding"/>
    <property type="evidence" value="ECO:0007669"/>
    <property type="project" value="TreeGrafter"/>
</dbReference>
<comment type="caution">
    <text evidence="7">The sequence shown here is derived from an EMBL/GenBank/DDBJ whole genome shotgun (WGS) entry which is preliminary data.</text>
</comment>
<dbReference type="PANTHER" id="PTHR12681">
    <property type="entry name" value="ZINC FINGER-CONTAINING PROTEIN P48ZNF"/>
    <property type="match status" value="1"/>
</dbReference>
<dbReference type="Proteomes" id="UP000237000">
    <property type="component" value="Unassembled WGS sequence"/>
</dbReference>
<feature type="domain" description="C3H1-type" evidence="6">
    <location>
        <begin position="88"/>
        <end position="115"/>
    </location>
</feature>
<dbReference type="STRING" id="63057.A0A2P5CTE4"/>
<evidence type="ECO:0000313" key="8">
    <source>
        <dbReference type="Proteomes" id="UP000237000"/>
    </source>
</evidence>
<gene>
    <name evidence="7" type="ORF">TorRG33x02_273360</name>
</gene>
<keyword evidence="3 4" id="KW-0862">Zinc</keyword>
<dbReference type="InParanoid" id="A0A2P5CTE4"/>
<keyword evidence="2 4" id="KW-0863">Zinc-finger</keyword>
<dbReference type="InterPro" id="IPR036855">
    <property type="entry name" value="Znf_CCCH_sf"/>
</dbReference>
<dbReference type="InterPro" id="IPR000571">
    <property type="entry name" value="Znf_CCCH"/>
</dbReference>
<sequence>MPPKQQSKTDLAKKQKVVEDKTFGLKNKNKSKNVQKYVQNLKQSVQPKVDPSKVTAKKKKEEEKAKEKELNELFKVAVSQPKVPVGVDPKSILCEFFKVGQCTKGFKCKFSHDLNVQRKGEKIDIYSDKRDEETMEDWDQETLEKVVESKKNEYNQNKPTEIVCKYFLEAVEKKQYGWFWACPNGGKDCHYRHALPPGYVLKSQMKALLEEEADKIPIEEEIENQRSKLSTTTPMTPDLFFQWKKKKVEERDAGLAAQRAERAKNDRMSGRELFLSDASLFVDDAEAYEKYNREEEPEKTEEKIRRLVLINHVHAAGAFTLSS</sequence>
<feature type="domain" description="C3H1-type" evidence="6">
    <location>
        <begin position="158"/>
        <end position="196"/>
    </location>
</feature>
<evidence type="ECO:0000313" key="7">
    <source>
        <dbReference type="EMBL" id="PON64314.1"/>
    </source>
</evidence>
<evidence type="ECO:0000256" key="4">
    <source>
        <dbReference type="PROSITE-ProRule" id="PRU00723"/>
    </source>
</evidence>
<dbReference type="PANTHER" id="PTHR12681:SF0">
    <property type="entry name" value="ZINC FINGER CCCH DOMAIN-CONTAINING PROTEIN 15"/>
    <property type="match status" value="1"/>
</dbReference>
<dbReference type="InterPro" id="IPR032378">
    <property type="entry name" value="ZC3H15/TMA46_C"/>
</dbReference>
<dbReference type="GO" id="GO:0002181">
    <property type="term" value="P:cytoplasmic translation"/>
    <property type="evidence" value="ECO:0007669"/>
    <property type="project" value="TreeGrafter"/>
</dbReference>
<evidence type="ECO:0000256" key="3">
    <source>
        <dbReference type="ARBA" id="ARBA00022833"/>
    </source>
</evidence>
<feature type="region of interest" description="Disordered" evidence="5">
    <location>
        <begin position="41"/>
        <end position="63"/>
    </location>
</feature>
<dbReference type="Gene3D" id="6.20.400.10">
    <property type="match status" value="1"/>
</dbReference>
<reference evidence="8" key="1">
    <citation type="submission" date="2016-06" db="EMBL/GenBank/DDBJ databases">
        <title>Parallel loss of symbiosis genes in relatives of nitrogen-fixing non-legume Parasponia.</title>
        <authorList>
            <person name="Van Velzen R."/>
            <person name="Holmer R."/>
            <person name="Bu F."/>
            <person name="Rutten L."/>
            <person name="Van Zeijl A."/>
            <person name="Liu W."/>
            <person name="Santuari L."/>
            <person name="Cao Q."/>
            <person name="Sharma T."/>
            <person name="Shen D."/>
            <person name="Roswanjaya Y."/>
            <person name="Wardhani T."/>
            <person name="Kalhor M.S."/>
            <person name="Jansen J."/>
            <person name="Van den Hoogen J."/>
            <person name="Gungor B."/>
            <person name="Hartog M."/>
            <person name="Hontelez J."/>
            <person name="Verver J."/>
            <person name="Yang W.-C."/>
            <person name="Schijlen E."/>
            <person name="Repin R."/>
            <person name="Schilthuizen M."/>
            <person name="Schranz E."/>
            <person name="Heidstra R."/>
            <person name="Miyata K."/>
            <person name="Fedorova E."/>
            <person name="Kohlen W."/>
            <person name="Bisseling T."/>
            <person name="Smit S."/>
            <person name="Geurts R."/>
        </authorList>
    </citation>
    <scope>NUCLEOTIDE SEQUENCE [LARGE SCALE GENOMIC DNA]</scope>
    <source>
        <strain evidence="8">cv. RG33-2</strain>
    </source>
</reference>
<organism evidence="7 8">
    <name type="scientific">Trema orientale</name>
    <name type="common">Charcoal tree</name>
    <name type="synonym">Celtis orientalis</name>
    <dbReference type="NCBI Taxonomy" id="63057"/>
    <lineage>
        <taxon>Eukaryota</taxon>
        <taxon>Viridiplantae</taxon>
        <taxon>Streptophyta</taxon>
        <taxon>Embryophyta</taxon>
        <taxon>Tracheophyta</taxon>
        <taxon>Spermatophyta</taxon>
        <taxon>Magnoliopsida</taxon>
        <taxon>eudicotyledons</taxon>
        <taxon>Gunneridae</taxon>
        <taxon>Pentapetalae</taxon>
        <taxon>rosids</taxon>
        <taxon>fabids</taxon>
        <taxon>Rosales</taxon>
        <taxon>Cannabaceae</taxon>
        <taxon>Trema</taxon>
    </lineage>
</organism>
<proteinExistence type="predicted"/>
<dbReference type="SUPFAM" id="SSF90229">
    <property type="entry name" value="CCCH zinc finger"/>
    <property type="match status" value="1"/>
</dbReference>
<feature type="zinc finger region" description="C3H1-type" evidence="4">
    <location>
        <begin position="158"/>
        <end position="196"/>
    </location>
</feature>
<dbReference type="SMART" id="SM00356">
    <property type="entry name" value="ZnF_C3H1"/>
    <property type="match status" value="2"/>
</dbReference>
<keyword evidence="8" id="KW-1185">Reference proteome</keyword>
<name>A0A2P5CTE4_TREOI</name>
<dbReference type="Pfam" id="PF16543">
    <property type="entry name" value="DFRP_C"/>
    <property type="match status" value="1"/>
</dbReference>